<evidence type="ECO:0000256" key="4">
    <source>
        <dbReference type="ARBA" id="ARBA00022989"/>
    </source>
</evidence>
<keyword evidence="5 7" id="KW-0472">Membrane</keyword>
<gene>
    <name evidence="8" type="primary">Cni-scav-5</name>
    <name evidence="8" type="ORF">B9Z55_028627</name>
</gene>
<evidence type="ECO:0000256" key="6">
    <source>
        <dbReference type="ARBA" id="ARBA00023180"/>
    </source>
</evidence>
<comment type="similarity">
    <text evidence="2">Belongs to the CD36 family.</text>
</comment>
<dbReference type="STRING" id="1611254.A0A2G5SB70"/>
<dbReference type="Proteomes" id="UP000230233">
    <property type="component" value="Unassembled WGS sequence"/>
</dbReference>
<keyword evidence="9" id="KW-1185">Reference proteome</keyword>
<keyword evidence="3 7" id="KW-0812">Transmembrane</keyword>
<dbReference type="PANTHER" id="PTHR11923">
    <property type="entry name" value="SCAVENGER RECEPTOR CLASS B TYPE-1 SR-B1"/>
    <property type="match status" value="1"/>
</dbReference>
<dbReference type="OrthoDB" id="18585at2759"/>
<dbReference type="InterPro" id="IPR002159">
    <property type="entry name" value="CD36_fam"/>
</dbReference>
<sequence>MMPIKKYEIFAFLVAALFFVVGLGMWIAFWPIFNSELRANYKLQANADGSLKYAAFLYANPPMKNVMKFNLFNVTNPDEVKYFGAKPELIEVGGYGFLESEQKKYYDFSSDKTQMFYQNYKQYHYSPEDSDGGFSYDDNVLFPNSIGEGAVATIFGPQSEFSETAQLIASIGLVMVGEYPFISKKVKDVLFDGYEDPLLSVAHSTLFRSIVTIMGYGDQLNYIPEMRTFAYLSGYNNSYDENYWINTGYEDFSKLGFVESWAGLKELPASFWPTEEARRIKGPDSGSLSKLHLTKDDELPFFLSFMCRSFKRTYWQENMVDGIKTMAFAVPHDEFDTTLEENAGFRYKNLENVDYFPEWCNEKTSSNSSTDCQKTANGTYLLPPGLFPLVCYPGHNAQPPFTVLVSPPHFLYSPPEVQHKLSGMSPDPQKHKPMVFHQEKIVKKFLKVRFTLKKLRKAVINTFKNSLQNMSSQMPNVIIPLFYEDSHAVVKDFVMNTVWLGVIIVPRIIEYLKFVLIFISIVILAVLLVIRARVKGTVTVV</sequence>
<evidence type="ECO:0000313" key="9">
    <source>
        <dbReference type="Proteomes" id="UP000230233"/>
    </source>
</evidence>
<keyword evidence="4 7" id="KW-1133">Transmembrane helix</keyword>
<protein>
    <submittedName>
        <fullName evidence="8">Uncharacterized protein</fullName>
    </submittedName>
</protein>
<dbReference type="AlphaFoldDB" id="A0A2G5SB70"/>
<evidence type="ECO:0000256" key="7">
    <source>
        <dbReference type="SAM" id="Phobius"/>
    </source>
</evidence>
<dbReference type="PANTHER" id="PTHR11923:SF113">
    <property type="entry name" value="PROTEIN CBR-SCAV-5"/>
    <property type="match status" value="1"/>
</dbReference>
<dbReference type="Pfam" id="PF01130">
    <property type="entry name" value="CD36"/>
    <property type="match status" value="1"/>
</dbReference>
<comment type="caution">
    <text evidence="8">The sequence shown here is derived from an EMBL/GenBank/DDBJ whole genome shotgun (WGS) entry which is preliminary data.</text>
</comment>
<dbReference type="GO" id="GO:0016020">
    <property type="term" value="C:membrane"/>
    <property type="evidence" value="ECO:0007669"/>
    <property type="project" value="UniProtKB-SubCell"/>
</dbReference>
<dbReference type="EMBL" id="PDUG01000027">
    <property type="protein sequence ID" value="PIC12162.1"/>
    <property type="molecule type" value="Genomic_DNA"/>
</dbReference>
<evidence type="ECO:0000256" key="5">
    <source>
        <dbReference type="ARBA" id="ARBA00023136"/>
    </source>
</evidence>
<evidence type="ECO:0000256" key="3">
    <source>
        <dbReference type="ARBA" id="ARBA00022692"/>
    </source>
</evidence>
<feature type="transmembrane region" description="Helical" evidence="7">
    <location>
        <begin position="511"/>
        <end position="530"/>
    </location>
</feature>
<evidence type="ECO:0000256" key="2">
    <source>
        <dbReference type="ARBA" id="ARBA00010532"/>
    </source>
</evidence>
<evidence type="ECO:0000313" key="8">
    <source>
        <dbReference type="EMBL" id="PIC12162.1"/>
    </source>
</evidence>
<dbReference type="GO" id="GO:0005044">
    <property type="term" value="F:scavenger receptor activity"/>
    <property type="evidence" value="ECO:0007669"/>
    <property type="project" value="TreeGrafter"/>
</dbReference>
<feature type="transmembrane region" description="Helical" evidence="7">
    <location>
        <begin position="9"/>
        <end position="33"/>
    </location>
</feature>
<accession>A0A2G5SB70</accession>
<comment type="subcellular location">
    <subcellularLocation>
        <location evidence="1">Membrane</location>
    </subcellularLocation>
</comment>
<reference evidence="9" key="1">
    <citation type="submission" date="2017-10" db="EMBL/GenBank/DDBJ databases">
        <title>Rapid genome shrinkage in a self-fertile nematode reveals novel sperm competition proteins.</title>
        <authorList>
            <person name="Yin D."/>
            <person name="Schwarz E.M."/>
            <person name="Thomas C.G."/>
            <person name="Felde R.L."/>
            <person name="Korf I.F."/>
            <person name="Cutter A.D."/>
            <person name="Schartner C.M."/>
            <person name="Ralston E.J."/>
            <person name="Meyer B.J."/>
            <person name="Haag E.S."/>
        </authorList>
    </citation>
    <scope>NUCLEOTIDE SEQUENCE [LARGE SCALE GENOMIC DNA]</scope>
    <source>
        <strain evidence="9">JU1422</strain>
    </source>
</reference>
<evidence type="ECO:0000256" key="1">
    <source>
        <dbReference type="ARBA" id="ARBA00004370"/>
    </source>
</evidence>
<keyword evidence="6" id="KW-0325">Glycoprotein</keyword>
<name>A0A2G5SB70_9PELO</name>
<dbReference type="PRINTS" id="PR01609">
    <property type="entry name" value="CD36FAMILY"/>
</dbReference>
<dbReference type="GO" id="GO:0005737">
    <property type="term" value="C:cytoplasm"/>
    <property type="evidence" value="ECO:0007669"/>
    <property type="project" value="TreeGrafter"/>
</dbReference>
<organism evidence="8 9">
    <name type="scientific">Caenorhabditis nigoni</name>
    <dbReference type="NCBI Taxonomy" id="1611254"/>
    <lineage>
        <taxon>Eukaryota</taxon>
        <taxon>Metazoa</taxon>
        <taxon>Ecdysozoa</taxon>
        <taxon>Nematoda</taxon>
        <taxon>Chromadorea</taxon>
        <taxon>Rhabditida</taxon>
        <taxon>Rhabditina</taxon>
        <taxon>Rhabditomorpha</taxon>
        <taxon>Rhabditoidea</taxon>
        <taxon>Rhabditidae</taxon>
        <taxon>Peloderinae</taxon>
        <taxon>Caenorhabditis</taxon>
    </lineage>
</organism>
<proteinExistence type="inferred from homology"/>